<feature type="domain" description="Ethylene receptor 1-like N-terminal" evidence="2">
    <location>
        <begin position="2"/>
        <end position="93"/>
    </location>
</feature>
<dbReference type="InterPro" id="IPR058544">
    <property type="entry name" value="ETR1_N"/>
</dbReference>
<gene>
    <name evidence="3" type="ORF">SEMRO_310_G114060.1</name>
</gene>
<accession>A0A9N8HCP1</accession>
<evidence type="ECO:0000313" key="3">
    <source>
        <dbReference type="EMBL" id="CAB9507535.1"/>
    </source>
</evidence>
<dbReference type="Pfam" id="PF25487">
    <property type="entry name" value="ETR1_N"/>
    <property type="match status" value="1"/>
</dbReference>
<comment type="caution">
    <text evidence="3">The sequence shown here is derived from an EMBL/GenBank/DDBJ whole genome shotgun (WGS) entry which is preliminary data.</text>
</comment>
<protein>
    <recommendedName>
        <fullName evidence="2">Ethylene receptor 1-like N-terminal domain-containing protein</fullName>
    </recommendedName>
</protein>
<keyword evidence="1" id="KW-0812">Transmembrane</keyword>
<feature type="transmembrane region" description="Helical" evidence="1">
    <location>
        <begin position="37"/>
        <end position="57"/>
    </location>
</feature>
<keyword evidence="1" id="KW-1133">Transmembrane helix</keyword>
<dbReference type="AlphaFoldDB" id="A0A9N8HCP1"/>
<dbReference type="Proteomes" id="UP001153069">
    <property type="component" value="Unassembled WGS sequence"/>
</dbReference>
<proteinExistence type="predicted"/>
<dbReference type="OrthoDB" id="60033at2759"/>
<organism evidence="3 4">
    <name type="scientific">Seminavis robusta</name>
    <dbReference type="NCBI Taxonomy" id="568900"/>
    <lineage>
        <taxon>Eukaryota</taxon>
        <taxon>Sar</taxon>
        <taxon>Stramenopiles</taxon>
        <taxon>Ochrophyta</taxon>
        <taxon>Bacillariophyta</taxon>
        <taxon>Bacillariophyceae</taxon>
        <taxon>Bacillariophycidae</taxon>
        <taxon>Naviculales</taxon>
        <taxon>Naviculaceae</taxon>
        <taxon>Seminavis</taxon>
    </lineage>
</organism>
<feature type="transmembrane region" description="Helical" evidence="1">
    <location>
        <begin position="69"/>
        <end position="93"/>
    </location>
</feature>
<feature type="transmembrane region" description="Helical" evidence="1">
    <location>
        <begin position="6"/>
        <end position="25"/>
    </location>
</feature>
<dbReference type="EMBL" id="CAICTM010000309">
    <property type="protein sequence ID" value="CAB9507535.1"/>
    <property type="molecule type" value="Genomic_DNA"/>
</dbReference>
<reference evidence="3" key="1">
    <citation type="submission" date="2020-06" db="EMBL/GenBank/DDBJ databases">
        <authorList>
            <consortium name="Plant Systems Biology data submission"/>
        </authorList>
    </citation>
    <scope>NUCLEOTIDE SEQUENCE</scope>
    <source>
        <strain evidence="3">D6</strain>
    </source>
</reference>
<keyword evidence="4" id="KW-1185">Reference proteome</keyword>
<evidence type="ECO:0000313" key="4">
    <source>
        <dbReference type="Proteomes" id="UP001153069"/>
    </source>
</evidence>
<evidence type="ECO:0000256" key="1">
    <source>
        <dbReference type="SAM" id="Phobius"/>
    </source>
</evidence>
<sequence length="139" mass="15499">MKLDDLIITIAYFSIPVQLVASLAFYPRLISMPPHVLGVFILVALFILCCGTGHLLRCADKADTTLFHIVQWITAGVSIFTAVVLLPMIPLLMSEVDEGLERMRKLDREAAQGDKYTAMNIMSEDKAERMKLIGQPPNH</sequence>
<name>A0A9N8HCP1_9STRA</name>
<evidence type="ECO:0000259" key="2">
    <source>
        <dbReference type="Pfam" id="PF25487"/>
    </source>
</evidence>
<keyword evidence="1" id="KW-0472">Membrane</keyword>